<evidence type="ECO:0008006" key="5">
    <source>
        <dbReference type="Google" id="ProtNLM"/>
    </source>
</evidence>
<comment type="caution">
    <text evidence="3">The sequence shown here is derived from an EMBL/GenBank/DDBJ whole genome shotgun (WGS) entry which is preliminary data.</text>
</comment>
<dbReference type="InterPro" id="IPR032379">
    <property type="entry name" value="DUF4874"/>
</dbReference>
<feature type="domain" description="DUF4832" evidence="1">
    <location>
        <begin position="262"/>
        <end position="509"/>
    </location>
</feature>
<organism evidence="3 4">
    <name type="scientific">Bacteroides ovatus (strain ATCC 8483 / DSM 1896 / JCM 5824 / BCRC 10623 / CCUG 4943 / NCTC 11153)</name>
    <dbReference type="NCBI Taxonomy" id="411476"/>
    <lineage>
        <taxon>Bacteria</taxon>
        <taxon>Pseudomonadati</taxon>
        <taxon>Bacteroidota</taxon>
        <taxon>Bacteroidia</taxon>
        <taxon>Bacteroidales</taxon>
        <taxon>Bacteroidaceae</taxon>
        <taxon>Bacteroides</taxon>
    </lineage>
</organism>
<gene>
    <name evidence="3" type="ORF">BACOVA_05181</name>
</gene>
<dbReference type="Pfam" id="PF16116">
    <property type="entry name" value="DUF4832"/>
    <property type="match status" value="1"/>
</dbReference>
<dbReference type="AlphaFoldDB" id="A0AAN3D4S9"/>
<evidence type="ECO:0000313" key="4">
    <source>
        <dbReference type="Proteomes" id="UP000005475"/>
    </source>
</evidence>
<dbReference type="Pfam" id="PF16173">
    <property type="entry name" value="DUF4874"/>
    <property type="match status" value="1"/>
</dbReference>
<evidence type="ECO:0000259" key="1">
    <source>
        <dbReference type="Pfam" id="PF16116"/>
    </source>
</evidence>
<dbReference type="EMBL" id="AAXF02000054">
    <property type="protein sequence ID" value="EDO09321.1"/>
    <property type="molecule type" value="Genomic_DNA"/>
</dbReference>
<reference evidence="3 4" key="1">
    <citation type="submission" date="2007-03" db="EMBL/GenBank/DDBJ databases">
        <authorList>
            <person name="Fulton L."/>
            <person name="Clifton S."/>
            <person name="Fulton B."/>
            <person name="Xu J."/>
            <person name="Minx P."/>
            <person name="Pepin K.H."/>
            <person name="Johnson M."/>
            <person name="Thiruvilangam P."/>
            <person name="Bhonagiri V."/>
            <person name="Nash W.E."/>
            <person name="Mardis E.R."/>
            <person name="Wilson R.K."/>
        </authorList>
    </citation>
    <scope>NUCLEOTIDE SEQUENCE [LARGE SCALE GENOMIC DNA]</scope>
    <source>
        <strain evidence="4">ATCC 8483 / DSM 1896 / JCM 5824 / BCRC 10623 / CCUG 4943 / NCTC 11153</strain>
    </source>
</reference>
<reference evidence="4" key="2">
    <citation type="submission" date="2007-04" db="EMBL/GenBank/DDBJ databases">
        <title>Draft genome sequence of Bacteroides ovatus (ATCC 8483).</title>
        <authorList>
            <person name="Sudarsanam P."/>
            <person name="Ley R."/>
            <person name="Guruge J."/>
            <person name="Turnbaugh P.J."/>
            <person name="Mahowald M."/>
            <person name="Liep D."/>
            <person name="Gordon J."/>
        </authorList>
    </citation>
    <scope>NUCLEOTIDE SEQUENCE [LARGE SCALE GENOMIC DNA]</scope>
    <source>
        <strain evidence="4">ATCC 8483 / DSM 1896 / JCM 5824 / BCRC 10623 / CCUG 4943 / NCTC 11153</strain>
    </source>
</reference>
<evidence type="ECO:0000259" key="2">
    <source>
        <dbReference type="Pfam" id="PF16173"/>
    </source>
</evidence>
<feature type="domain" description="DUF4874" evidence="2">
    <location>
        <begin position="74"/>
        <end position="248"/>
    </location>
</feature>
<sequence>MKINRVKIKSISIMLINIKKTMTILSTLLLGIMCSFCSDTIDVYAGQYGEEDGTSEPETPEVTGNIVPIESLRNPDRGFHLECNLLADQMKSPYNDYEVYGNDLYTKKVEQFDAKDDNLTLVQQYIYLTNWVSKDLDAEALSNIRKIFELMKAQGYKAILRFAYNHAGLNTSGGESKQWILRHIEQLTPLLNEYIGQIATMQVGFIGAWGEWHTSPLMNDQSAKNAIVSALLRALPAPYCVEMRYPNHKKALTLEQEGSRGRIGYANDYFTAGEHPLAPGNDFVPNTDDYKQITEEVKVNNFYMSGEIPYNEDTEWGLAELISPIKSLRILREHRYSAFDVTQNYDLNIMSWKRVKVNPALLNDNHILFDESYFKDEEGNEVVRSFYDFVRDHLGYRLNLQSESKVEAKGGNLEYDLTITNTGFATVINPKEVYLVLVSESGQVVKEFKLDVDPKTWIPATEQEPNQAAKYTIKGSVAAGVSGTYKVGIWMPEKVADWKYNSVYAIKFAKTENVTHWYDDADKYAVNLFGTVTF</sequence>
<dbReference type="Proteomes" id="UP000005475">
    <property type="component" value="Unassembled WGS sequence"/>
</dbReference>
<accession>A0AAN3D4S9</accession>
<evidence type="ECO:0000313" key="3">
    <source>
        <dbReference type="EMBL" id="EDO09321.1"/>
    </source>
</evidence>
<protein>
    <recommendedName>
        <fullName evidence="5">DUF4832 domain-containing protein</fullName>
    </recommendedName>
</protein>
<name>A0AAN3D4S9_BACO1</name>
<proteinExistence type="predicted"/>
<dbReference type="InterPro" id="IPR032267">
    <property type="entry name" value="DUF4832"/>
</dbReference>